<dbReference type="OrthoDB" id="457376at2"/>
<dbReference type="InterPro" id="IPR050679">
    <property type="entry name" value="Bact_HTH_transcr_reg"/>
</dbReference>
<name>A0A0R1J0D0_9LACO</name>
<dbReference type="PROSITE" id="PS50949">
    <property type="entry name" value="HTH_GNTR"/>
    <property type="match status" value="1"/>
</dbReference>
<dbReference type="SMART" id="SM00345">
    <property type="entry name" value="HTH_GNTR"/>
    <property type="match status" value="1"/>
</dbReference>
<dbReference type="AlphaFoldDB" id="A0A0R1J0D0"/>
<dbReference type="Proteomes" id="UP000050929">
    <property type="component" value="Unassembled WGS sequence"/>
</dbReference>
<dbReference type="STRING" id="1423811.FC72_GL000247"/>
<reference evidence="5 6" key="1">
    <citation type="journal article" date="2015" name="Genome Announc.">
        <title>Expanding the biotechnology potential of lactobacilli through comparative genomics of 213 strains and associated genera.</title>
        <authorList>
            <person name="Sun Z."/>
            <person name="Harris H.M."/>
            <person name="McCann A."/>
            <person name="Guo C."/>
            <person name="Argimon S."/>
            <person name="Zhang W."/>
            <person name="Yang X."/>
            <person name="Jeffery I.B."/>
            <person name="Cooney J.C."/>
            <person name="Kagawa T.F."/>
            <person name="Liu W."/>
            <person name="Song Y."/>
            <person name="Salvetti E."/>
            <person name="Wrobel A."/>
            <person name="Rasinkangas P."/>
            <person name="Parkhill J."/>
            <person name="Rea M.C."/>
            <person name="O'Sullivan O."/>
            <person name="Ritari J."/>
            <person name="Douillard F.P."/>
            <person name="Paul Ross R."/>
            <person name="Yang R."/>
            <person name="Briner A.E."/>
            <person name="Felis G.E."/>
            <person name="de Vos W.M."/>
            <person name="Barrangou R."/>
            <person name="Klaenhammer T.R."/>
            <person name="Caufield P.W."/>
            <person name="Cui Y."/>
            <person name="Zhang H."/>
            <person name="O'Toole P.W."/>
        </authorList>
    </citation>
    <scope>NUCLEOTIDE SEQUENCE [LARGE SCALE GENOMIC DNA]</scope>
    <source>
        <strain evidence="5 6">DSM 20183</strain>
    </source>
</reference>
<dbReference type="InterPro" id="IPR028978">
    <property type="entry name" value="Chorismate_lyase_/UTRA_dom_sf"/>
</dbReference>
<dbReference type="InterPro" id="IPR011663">
    <property type="entry name" value="UTRA"/>
</dbReference>
<accession>A0A0R1J0D0</accession>
<keyword evidence="1" id="KW-0805">Transcription regulation</keyword>
<dbReference type="PANTHER" id="PTHR44846:SF17">
    <property type="entry name" value="GNTR-FAMILY TRANSCRIPTIONAL REGULATOR"/>
    <property type="match status" value="1"/>
</dbReference>
<sequence>MLTPKYQEIIEILTDELNHGSFNQGDKFYSESDICKRFGVSSTTAVKVLNELQQENKVTRIKGKGTFVAKENHRSVVLLTDLNMSNGNTEGVKVLSAQENNQQKIQEILKIDSKTKYFEIKRLRYIGDEVVQYTVNYINSKYISKETLINLHNFDSVYQRIREDSGIDPYKLPYSQKTTVELLNDKNILNYFNHKKYPLFIYQKRRTYLPNVNGSILEYAFTYKDPAYWGYQTDSVFGSNI</sequence>
<keyword evidence="2" id="KW-0238">DNA-binding</keyword>
<comment type="caution">
    <text evidence="5">The sequence shown here is derived from an EMBL/GenBank/DDBJ whole genome shotgun (WGS) entry which is preliminary data.</text>
</comment>
<dbReference type="EMBL" id="AZDG01000010">
    <property type="protein sequence ID" value="KRK64523.1"/>
    <property type="molecule type" value="Genomic_DNA"/>
</dbReference>
<dbReference type="GO" id="GO:0003677">
    <property type="term" value="F:DNA binding"/>
    <property type="evidence" value="ECO:0007669"/>
    <property type="project" value="UniProtKB-KW"/>
</dbReference>
<dbReference type="RefSeq" id="WP_057765585.1">
    <property type="nucleotide sequence ID" value="NZ_AZDG01000010.1"/>
</dbReference>
<dbReference type="SUPFAM" id="SSF46785">
    <property type="entry name" value="Winged helix' DNA-binding domain"/>
    <property type="match status" value="1"/>
</dbReference>
<keyword evidence="6" id="KW-1185">Reference proteome</keyword>
<evidence type="ECO:0000313" key="6">
    <source>
        <dbReference type="Proteomes" id="UP000050929"/>
    </source>
</evidence>
<dbReference type="InterPro" id="IPR036390">
    <property type="entry name" value="WH_DNA-bd_sf"/>
</dbReference>
<protein>
    <submittedName>
        <fullName evidence="5">Transcriptional regulator, GntR family protein</fullName>
    </submittedName>
</protein>
<proteinExistence type="predicted"/>
<dbReference type="SUPFAM" id="SSF64288">
    <property type="entry name" value="Chorismate lyase-like"/>
    <property type="match status" value="1"/>
</dbReference>
<dbReference type="Gene3D" id="3.40.1410.10">
    <property type="entry name" value="Chorismate lyase-like"/>
    <property type="match status" value="1"/>
</dbReference>
<evidence type="ECO:0000313" key="5">
    <source>
        <dbReference type="EMBL" id="KRK64523.1"/>
    </source>
</evidence>
<dbReference type="Pfam" id="PF07702">
    <property type="entry name" value="UTRA"/>
    <property type="match status" value="1"/>
</dbReference>
<dbReference type="GO" id="GO:0003700">
    <property type="term" value="F:DNA-binding transcription factor activity"/>
    <property type="evidence" value="ECO:0007669"/>
    <property type="project" value="InterPro"/>
</dbReference>
<dbReference type="GO" id="GO:0045892">
    <property type="term" value="P:negative regulation of DNA-templated transcription"/>
    <property type="evidence" value="ECO:0007669"/>
    <property type="project" value="TreeGrafter"/>
</dbReference>
<dbReference type="CDD" id="cd07377">
    <property type="entry name" value="WHTH_GntR"/>
    <property type="match status" value="1"/>
</dbReference>
<dbReference type="Gene3D" id="1.10.10.10">
    <property type="entry name" value="Winged helix-like DNA-binding domain superfamily/Winged helix DNA-binding domain"/>
    <property type="match status" value="1"/>
</dbReference>
<dbReference type="SMART" id="SM00866">
    <property type="entry name" value="UTRA"/>
    <property type="match status" value="1"/>
</dbReference>
<feature type="domain" description="HTH gntR-type" evidence="4">
    <location>
        <begin position="3"/>
        <end position="71"/>
    </location>
</feature>
<keyword evidence="3" id="KW-0804">Transcription</keyword>
<dbReference type="Pfam" id="PF00392">
    <property type="entry name" value="GntR"/>
    <property type="match status" value="1"/>
</dbReference>
<evidence type="ECO:0000256" key="1">
    <source>
        <dbReference type="ARBA" id="ARBA00023015"/>
    </source>
</evidence>
<evidence type="ECO:0000256" key="3">
    <source>
        <dbReference type="ARBA" id="ARBA00023163"/>
    </source>
</evidence>
<organism evidence="5 6">
    <name type="scientific">Companilactobacillus tucceti DSM 20183</name>
    <dbReference type="NCBI Taxonomy" id="1423811"/>
    <lineage>
        <taxon>Bacteria</taxon>
        <taxon>Bacillati</taxon>
        <taxon>Bacillota</taxon>
        <taxon>Bacilli</taxon>
        <taxon>Lactobacillales</taxon>
        <taxon>Lactobacillaceae</taxon>
        <taxon>Companilactobacillus</taxon>
    </lineage>
</organism>
<evidence type="ECO:0000259" key="4">
    <source>
        <dbReference type="PROSITE" id="PS50949"/>
    </source>
</evidence>
<dbReference type="InterPro" id="IPR000524">
    <property type="entry name" value="Tscrpt_reg_HTH_GntR"/>
</dbReference>
<dbReference type="PANTHER" id="PTHR44846">
    <property type="entry name" value="MANNOSYL-D-GLYCERATE TRANSPORT/METABOLISM SYSTEM REPRESSOR MNGR-RELATED"/>
    <property type="match status" value="1"/>
</dbReference>
<evidence type="ECO:0000256" key="2">
    <source>
        <dbReference type="ARBA" id="ARBA00023125"/>
    </source>
</evidence>
<dbReference type="PATRIC" id="fig|1423811.3.peg.247"/>
<dbReference type="InterPro" id="IPR036388">
    <property type="entry name" value="WH-like_DNA-bd_sf"/>
</dbReference>
<gene>
    <name evidence="5" type="ORF">FC72_GL000247</name>
</gene>